<protein>
    <recommendedName>
        <fullName evidence="3">Bacteriophage protein</fullName>
    </recommendedName>
</protein>
<evidence type="ECO:0008006" key="3">
    <source>
        <dbReference type="Google" id="ProtNLM"/>
    </source>
</evidence>
<sequence>MSFKSGVTTRVDNAQAILDALRSLTKKDVLVGIPSEDSEREDVPFGNAGIGYVNEYGSPAQNIPPRPHLIPGVKSVEEQTVPQLKAAAQAALDGNAAGAERALNRAGTLAANGVRRYMTITGFTPLADSTVEARARRGRKGAKAELARRSADGKLNAINPDSGQLISNENVRPLIDTGQYRRAITHVVRDKDADS</sequence>
<dbReference type="Proteomes" id="UP000076008">
    <property type="component" value="Unassembled WGS sequence"/>
</dbReference>
<name>A0A144RH90_ENTCL</name>
<proteinExistence type="predicted"/>
<organism evidence="1 2">
    <name type="scientific">Enterobacter cloacae</name>
    <dbReference type="NCBI Taxonomy" id="550"/>
    <lineage>
        <taxon>Bacteria</taxon>
        <taxon>Pseudomonadati</taxon>
        <taxon>Pseudomonadota</taxon>
        <taxon>Gammaproteobacteria</taxon>
        <taxon>Enterobacterales</taxon>
        <taxon>Enterobacteriaceae</taxon>
        <taxon>Enterobacter</taxon>
        <taxon>Enterobacter cloacae complex</taxon>
    </lineage>
</organism>
<dbReference type="RefSeq" id="WP_001515082.1">
    <property type="nucleotide sequence ID" value="NZ_FJXR01000028.1"/>
</dbReference>
<dbReference type="EMBL" id="FJXR01000028">
    <property type="protein sequence ID" value="CZW07630.1"/>
    <property type="molecule type" value="Genomic_DNA"/>
</dbReference>
<evidence type="ECO:0000313" key="1">
    <source>
        <dbReference type="EMBL" id="CZW07630.1"/>
    </source>
</evidence>
<dbReference type="AlphaFoldDB" id="A0A144RH90"/>
<evidence type="ECO:0000313" key="2">
    <source>
        <dbReference type="Proteomes" id="UP000076008"/>
    </source>
</evidence>
<gene>
    <name evidence="1" type="ORF">SAMEA2273318_03937</name>
</gene>
<reference evidence="1 2" key="1">
    <citation type="submission" date="2016-03" db="EMBL/GenBank/DDBJ databases">
        <authorList>
            <consortium name="Pathogen Informatics"/>
        </authorList>
    </citation>
    <scope>NUCLEOTIDE SEQUENCE [LARGE SCALE GENOMIC DNA]</scope>
    <source>
        <strain evidence="2">e1252</strain>
    </source>
</reference>
<accession>A0A144RH90</accession>